<dbReference type="InterPro" id="IPR001537">
    <property type="entry name" value="SpoU_MeTrfase"/>
</dbReference>
<evidence type="ECO:0000256" key="4">
    <source>
        <dbReference type="ARBA" id="ARBA00022679"/>
    </source>
</evidence>
<dbReference type="SMART" id="SM00967">
    <property type="entry name" value="SpoU_sub_bind"/>
    <property type="match status" value="1"/>
</dbReference>
<reference evidence="9" key="1">
    <citation type="submission" date="2015-08" db="EMBL/GenBank/DDBJ databases">
        <authorList>
            <person name="Varghese N."/>
        </authorList>
    </citation>
    <scope>NUCLEOTIDE SEQUENCE [LARGE SCALE GENOMIC DNA]</scope>
    <source>
        <strain evidence="9">JCM 18476</strain>
    </source>
</reference>
<dbReference type="FunFam" id="3.40.1280.10:FF:000008">
    <property type="entry name" value="Group 3 RNA methyltransferase TrmH"/>
    <property type="match status" value="1"/>
</dbReference>
<comment type="similarity">
    <text evidence="6">Belongs to the class IV-like SAM-binding methyltransferase superfamily. RNA methyltransferase TrmH family. RlmB subfamily.</text>
</comment>
<dbReference type="Pfam" id="PF08032">
    <property type="entry name" value="SpoU_sub_bind"/>
    <property type="match status" value="1"/>
</dbReference>
<keyword evidence="2 6" id="KW-0698">rRNA processing</keyword>
<feature type="binding site" evidence="6">
    <location>
        <position position="222"/>
    </location>
    <ligand>
        <name>S-adenosyl-L-methionine</name>
        <dbReference type="ChEBI" id="CHEBI:59789"/>
    </ligand>
</feature>
<dbReference type="SUPFAM" id="SSF55315">
    <property type="entry name" value="L30e-like"/>
    <property type="match status" value="1"/>
</dbReference>
<dbReference type="InterPro" id="IPR029064">
    <property type="entry name" value="Ribosomal_eL30-like_sf"/>
</dbReference>
<evidence type="ECO:0000256" key="3">
    <source>
        <dbReference type="ARBA" id="ARBA00022603"/>
    </source>
</evidence>
<dbReference type="SUPFAM" id="SSF75217">
    <property type="entry name" value="alpha/beta knot"/>
    <property type="match status" value="1"/>
</dbReference>
<comment type="subcellular location">
    <subcellularLocation>
        <location evidence="6">Cytoplasm</location>
    </subcellularLocation>
</comment>
<feature type="domain" description="RNA 2-O ribose methyltransferase substrate binding" evidence="7">
    <location>
        <begin position="6"/>
        <end position="85"/>
    </location>
</feature>
<evidence type="ECO:0000256" key="2">
    <source>
        <dbReference type="ARBA" id="ARBA00022552"/>
    </source>
</evidence>
<dbReference type="NCBIfam" id="TIGR00186">
    <property type="entry name" value="rRNA_methyl_3"/>
    <property type="match status" value="1"/>
</dbReference>
<dbReference type="InterPro" id="IPR004441">
    <property type="entry name" value="rRNA_MeTrfase_TrmH"/>
</dbReference>
<dbReference type="GO" id="GO:0005829">
    <property type="term" value="C:cytosol"/>
    <property type="evidence" value="ECO:0007669"/>
    <property type="project" value="TreeGrafter"/>
</dbReference>
<evidence type="ECO:0000256" key="6">
    <source>
        <dbReference type="HAMAP-Rule" id="MF_01887"/>
    </source>
</evidence>
<dbReference type="InterPro" id="IPR024915">
    <property type="entry name" value="23S_rRNA_MeTrfase_RlmB"/>
</dbReference>
<dbReference type="CDD" id="cd18103">
    <property type="entry name" value="SpoU-like_RlmB"/>
    <property type="match status" value="1"/>
</dbReference>
<dbReference type="OrthoDB" id="9785673at2"/>
<dbReference type="EMBL" id="CYHG01000001">
    <property type="protein sequence ID" value="CUB02532.1"/>
    <property type="molecule type" value="Genomic_DNA"/>
</dbReference>
<dbReference type="AlphaFoldDB" id="A0A0K6IGR4"/>
<gene>
    <name evidence="6" type="primary">rlmB</name>
    <name evidence="8" type="ORF">Ga0061065_101365</name>
</gene>
<name>A0A0K6IGR4_9GAMM</name>
<dbReference type="GO" id="GO:0003723">
    <property type="term" value="F:RNA binding"/>
    <property type="evidence" value="ECO:0007669"/>
    <property type="project" value="InterPro"/>
</dbReference>
<dbReference type="GO" id="GO:0070039">
    <property type="term" value="F:rRNA (guanosine-2'-O-)-methyltransferase activity"/>
    <property type="evidence" value="ECO:0007669"/>
    <property type="project" value="UniProtKB-UniRule"/>
</dbReference>
<keyword evidence="9" id="KW-1185">Reference proteome</keyword>
<dbReference type="EC" id="2.1.1.185" evidence="6"/>
<organism evidence="8 9">
    <name type="scientific">Marinomonas fungiae</name>
    <dbReference type="NCBI Taxonomy" id="1137284"/>
    <lineage>
        <taxon>Bacteria</taxon>
        <taxon>Pseudomonadati</taxon>
        <taxon>Pseudomonadota</taxon>
        <taxon>Gammaproteobacteria</taxon>
        <taxon>Oceanospirillales</taxon>
        <taxon>Oceanospirillaceae</taxon>
        <taxon>Marinomonas</taxon>
    </lineage>
</organism>
<dbReference type="InterPro" id="IPR029028">
    <property type="entry name" value="Alpha/beta_knot_MTases"/>
</dbReference>
<dbReference type="InterPro" id="IPR013123">
    <property type="entry name" value="SpoU_subst-bd"/>
</dbReference>
<feature type="binding site" evidence="6">
    <location>
        <position position="231"/>
    </location>
    <ligand>
        <name>S-adenosyl-L-methionine</name>
        <dbReference type="ChEBI" id="CHEBI:59789"/>
    </ligand>
</feature>
<keyword evidence="1 6" id="KW-0963">Cytoplasm</keyword>
<feature type="binding site" evidence="6">
    <location>
        <position position="202"/>
    </location>
    <ligand>
        <name>S-adenosyl-L-methionine</name>
        <dbReference type="ChEBI" id="CHEBI:59789"/>
    </ligand>
</feature>
<dbReference type="Gene3D" id="3.40.1280.10">
    <property type="match status" value="1"/>
</dbReference>
<dbReference type="Gene3D" id="3.30.1330.30">
    <property type="match status" value="1"/>
</dbReference>
<dbReference type="RefSeq" id="WP_055461491.1">
    <property type="nucleotide sequence ID" value="NZ_CYHG01000001.1"/>
</dbReference>
<evidence type="ECO:0000259" key="7">
    <source>
        <dbReference type="SMART" id="SM00967"/>
    </source>
</evidence>
<evidence type="ECO:0000256" key="1">
    <source>
        <dbReference type="ARBA" id="ARBA00022490"/>
    </source>
</evidence>
<protein>
    <recommendedName>
        <fullName evidence="6">23S rRNA (guanosine-2'-O-)-methyltransferase RlmB</fullName>
        <ecNumber evidence="6">2.1.1.185</ecNumber>
    </recommendedName>
    <alternativeName>
        <fullName evidence="6">23S rRNA (guanosine2251 2'-O)-methyltransferase</fullName>
    </alternativeName>
    <alternativeName>
        <fullName evidence="6">23S rRNA Gm2251 2'-O-methyltransferase</fullName>
    </alternativeName>
</protein>
<dbReference type="STRING" id="1137284.GCA_001418205_00366"/>
<comment type="catalytic activity">
    <reaction evidence="6">
        <text>guanosine(2251) in 23S rRNA + S-adenosyl-L-methionine = 2'-O-methylguanosine(2251) in 23S rRNA + S-adenosyl-L-homocysteine + H(+)</text>
        <dbReference type="Rhea" id="RHEA:24140"/>
        <dbReference type="Rhea" id="RHEA-COMP:10239"/>
        <dbReference type="Rhea" id="RHEA-COMP:10241"/>
        <dbReference type="ChEBI" id="CHEBI:15378"/>
        <dbReference type="ChEBI" id="CHEBI:57856"/>
        <dbReference type="ChEBI" id="CHEBI:59789"/>
        <dbReference type="ChEBI" id="CHEBI:74269"/>
        <dbReference type="ChEBI" id="CHEBI:74445"/>
        <dbReference type="EC" id="2.1.1.185"/>
    </reaction>
</comment>
<evidence type="ECO:0000313" key="8">
    <source>
        <dbReference type="EMBL" id="CUB02532.1"/>
    </source>
</evidence>
<keyword evidence="5 6" id="KW-0949">S-adenosyl-L-methionine</keyword>
<accession>A0A0K6IGR4</accession>
<proteinExistence type="inferred from homology"/>
<evidence type="ECO:0000256" key="5">
    <source>
        <dbReference type="ARBA" id="ARBA00022691"/>
    </source>
</evidence>
<dbReference type="Proteomes" id="UP000182769">
    <property type="component" value="Unassembled WGS sequence"/>
</dbReference>
<sequence length="254" mass="27594">MADLDWVYGIHAVENALGQDGKVKEVRLQEGRDDKKMQRIIKLCQSQKIRVNQVPRRDLDQLFSKSKERIVHQGVVALAEVTKTGDEKDLERLVKNLDAVPLIVILDGVTDPHNLGACLRSADAAGAHAVVIPKDKSASINATVSKVACGAAESMPVFSVTNLARTMKMLQDLGVWIFGTAGEATQTLYEQDLTIPTAIVMGAEGDGMRRLTREQCDYLIKLPMAGVVTSLNVSVATGVCLYEVVRQRAVKAGL</sequence>
<keyword evidence="3 6" id="KW-0489">Methyltransferase</keyword>
<evidence type="ECO:0000313" key="9">
    <source>
        <dbReference type="Proteomes" id="UP000182769"/>
    </source>
</evidence>
<dbReference type="HAMAP" id="MF_01887">
    <property type="entry name" value="23SrRNA_methyltr_B"/>
    <property type="match status" value="1"/>
</dbReference>
<dbReference type="Pfam" id="PF00588">
    <property type="entry name" value="SpoU_methylase"/>
    <property type="match status" value="1"/>
</dbReference>
<dbReference type="InterPro" id="IPR029026">
    <property type="entry name" value="tRNA_m1G_MTases_N"/>
</dbReference>
<dbReference type="PANTHER" id="PTHR46429:SF1">
    <property type="entry name" value="23S RRNA (GUANOSINE-2'-O-)-METHYLTRANSFERASE RLMB"/>
    <property type="match status" value="1"/>
</dbReference>
<keyword evidence="4 6" id="KW-0808">Transferase</keyword>
<dbReference type="PANTHER" id="PTHR46429">
    <property type="entry name" value="23S RRNA (GUANOSINE-2'-O-)-METHYLTRANSFERASE RLMB"/>
    <property type="match status" value="1"/>
</dbReference>
<comment type="function">
    <text evidence="6">Specifically methylates the ribose of guanosine 2251 in 23S rRNA.</text>
</comment>